<accession>A0A067QL59</accession>
<dbReference type="EMBL" id="KK853196">
    <property type="protein sequence ID" value="KDR09983.1"/>
    <property type="molecule type" value="Genomic_DNA"/>
</dbReference>
<dbReference type="PANTHER" id="PTHR31742">
    <property type="entry name" value="RPA-INTERACTING PROTEIN RPAIN"/>
    <property type="match status" value="1"/>
</dbReference>
<keyword evidence="6" id="KW-0175">Coiled coil</keyword>
<dbReference type="GO" id="GO:0005634">
    <property type="term" value="C:nucleus"/>
    <property type="evidence" value="ECO:0007669"/>
    <property type="project" value="UniProtKB-SubCell"/>
</dbReference>
<evidence type="ECO:0000313" key="9">
    <source>
        <dbReference type="EMBL" id="KDR09983.1"/>
    </source>
</evidence>
<evidence type="ECO:0000256" key="3">
    <source>
        <dbReference type="ARBA" id="ARBA00022771"/>
    </source>
</evidence>
<evidence type="ECO:0000256" key="2">
    <source>
        <dbReference type="ARBA" id="ARBA00022723"/>
    </source>
</evidence>
<dbReference type="InterPro" id="IPR028159">
    <property type="entry name" value="RPA_interact_C_dom"/>
</dbReference>
<feature type="domain" description="RPA-interacting protein C-terminal" evidence="8">
    <location>
        <begin position="128"/>
        <end position="210"/>
    </location>
</feature>
<dbReference type="Pfam" id="PF14766">
    <property type="entry name" value="RPA_interact_N"/>
    <property type="match status" value="1"/>
</dbReference>
<dbReference type="GO" id="GO:0008270">
    <property type="term" value="F:zinc ion binding"/>
    <property type="evidence" value="ECO:0007669"/>
    <property type="project" value="UniProtKB-KW"/>
</dbReference>
<keyword evidence="4" id="KW-0862">Zinc</keyword>
<proteinExistence type="predicted"/>
<dbReference type="STRING" id="136037.A0A067QL59"/>
<evidence type="ECO:0000256" key="5">
    <source>
        <dbReference type="ARBA" id="ARBA00023242"/>
    </source>
</evidence>
<dbReference type="AlphaFoldDB" id="A0A067QL59"/>
<evidence type="ECO:0000256" key="4">
    <source>
        <dbReference type="ARBA" id="ARBA00022833"/>
    </source>
</evidence>
<feature type="domain" description="RPA-interacting protein N-terminal" evidence="7">
    <location>
        <begin position="17"/>
        <end position="56"/>
    </location>
</feature>
<evidence type="ECO:0000259" key="8">
    <source>
        <dbReference type="Pfam" id="PF14768"/>
    </source>
</evidence>
<keyword evidence="5" id="KW-0539">Nucleus</keyword>
<sequence>MATEALTPRKHNIAELNRKAAYKIKHGSPKFRDVLRARCKARMKENRDKIVCKLRSLHSCNDVDNLLSTLGNAESGVTYSLSSFGLETEASTLTKEEEEIIAEYEALLASEEEMFSEMLQKNLEDEVVCPVCQKTALQIENVLPYGSFIVCHRCDIRITAHTTLLNLGHHIQSCISDHNSSCLSKPQFHTTPEDDGTHIYMLCAQCSYLNIIS</sequence>
<dbReference type="OrthoDB" id="435311at2759"/>
<evidence type="ECO:0000259" key="7">
    <source>
        <dbReference type="Pfam" id="PF14766"/>
    </source>
</evidence>
<name>A0A067QL59_ZOONE</name>
<dbReference type="InParanoid" id="A0A067QL59"/>
<dbReference type="InterPro" id="IPR028158">
    <property type="entry name" value="RPA_interact_N_dom"/>
</dbReference>
<dbReference type="GO" id="GO:0006606">
    <property type="term" value="P:protein import into nucleus"/>
    <property type="evidence" value="ECO:0007669"/>
    <property type="project" value="TreeGrafter"/>
</dbReference>
<evidence type="ECO:0000256" key="1">
    <source>
        <dbReference type="ARBA" id="ARBA00004123"/>
    </source>
</evidence>
<dbReference type="Pfam" id="PF14768">
    <property type="entry name" value="RPA_interact_C"/>
    <property type="match status" value="1"/>
</dbReference>
<dbReference type="Proteomes" id="UP000027135">
    <property type="component" value="Unassembled WGS sequence"/>
</dbReference>
<keyword evidence="2" id="KW-0479">Metal-binding</keyword>
<gene>
    <name evidence="9" type="ORF">L798_15784</name>
</gene>
<organism evidence="9 10">
    <name type="scientific">Zootermopsis nevadensis</name>
    <name type="common">Dampwood termite</name>
    <dbReference type="NCBI Taxonomy" id="136037"/>
    <lineage>
        <taxon>Eukaryota</taxon>
        <taxon>Metazoa</taxon>
        <taxon>Ecdysozoa</taxon>
        <taxon>Arthropoda</taxon>
        <taxon>Hexapoda</taxon>
        <taxon>Insecta</taxon>
        <taxon>Pterygota</taxon>
        <taxon>Neoptera</taxon>
        <taxon>Polyneoptera</taxon>
        <taxon>Dictyoptera</taxon>
        <taxon>Blattodea</taxon>
        <taxon>Blattoidea</taxon>
        <taxon>Termitoidae</taxon>
        <taxon>Termopsidae</taxon>
        <taxon>Zootermopsis</taxon>
    </lineage>
</organism>
<evidence type="ECO:0000256" key="6">
    <source>
        <dbReference type="SAM" id="Coils"/>
    </source>
</evidence>
<dbReference type="OMA" id="MHERRDE"/>
<dbReference type="PANTHER" id="PTHR31742:SF1">
    <property type="entry name" value="RPA-INTERACTING PROTEIN"/>
    <property type="match status" value="1"/>
</dbReference>
<dbReference type="InterPro" id="IPR028156">
    <property type="entry name" value="RIP"/>
</dbReference>
<comment type="subcellular location">
    <subcellularLocation>
        <location evidence="1">Nucleus</location>
    </subcellularLocation>
</comment>
<reference evidence="9 10" key="1">
    <citation type="journal article" date="2014" name="Nat. Commun.">
        <title>Molecular traces of alternative social organization in a termite genome.</title>
        <authorList>
            <person name="Terrapon N."/>
            <person name="Li C."/>
            <person name="Robertson H.M."/>
            <person name="Ji L."/>
            <person name="Meng X."/>
            <person name="Booth W."/>
            <person name="Chen Z."/>
            <person name="Childers C.P."/>
            <person name="Glastad K.M."/>
            <person name="Gokhale K."/>
            <person name="Gowin J."/>
            <person name="Gronenberg W."/>
            <person name="Hermansen R.A."/>
            <person name="Hu H."/>
            <person name="Hunt B.G."/>
            <person name="Huylmans A.K."/>
            <person name="Khalil S.M."/>
            <person name="Mitchell R.D."/>
            <person name="Munoz-Torres M.C."/>
            <person name="Mustard J.A."/>
            <person name="Pan H."/>
            <person name="Reese J.T."/>
            <person name="Scharf M.E."/>
            <person name="Sun F."/>
            <person name="Vogel H."/>
            <person name="Xiao J."/>
            <person name="Yang W."/>
            <person name="Yang Z."/>
            <person name="Yang Z."/>
            <person name="Zhou J."/>
            <person name="Zhu J."/>
            <person name="Brent C.S."/>
            <person name="Elsik C.G."/>
            <person name="Goodisman M.A."/>
            <person name="Liberles D.A."/>
            <person name="Roe R.M."/>
            <person name="Vargo E.L."/>
            <person name="Vilcinskas A."/>
            <person name="Wang J."/>
            <person name="Bornberg-Bauer E."/>
            <person name="Korb J."/>
            <person name="Zhang G."/>
            <person name="Liebig J."/>
        </authorList>
    </citation>
    <scope>NUCLEOTIDE SEQUENCE [LARGE SCALE GENOMIC DNA]</scope>
    <source>
        <tissue evidence="9">Whole organism</tissue>
    </source>
</reference>
<dbReference type="eggNOG" id="ENOG502R0QT">
    <property type="taxonomic scope" value="Eukaryota"/>
</dbReference>
<keyword evidence="3" id="KW-0863">Zinc-finger</keyword>
<evidence type="ECO:0000313" key="10">
    <source>
        <dbReference type="Proteomes" id="UP000027135"/>
    </source>
</evidence>
<protein>
    <submittedName>
        <fullName evidence="9">RPA-interacting protein</fullName>
    </submittedName>
</protein>
<feature type="coiled-coil region" evidence="6">
    <location>
        <begin position="94"/>
        <end position="121"/>
    </location>
</feature>
<keyword evidence="10" id="KW-1185">Reference proteome</keyword>